<dbReference type="EMBL" id="JBAMZL010000016">
    <property type="protein sequence ID" value="KAL0510919.1"/>
    <property type="molecule type" value="Genomic_DNA"/>
</dbReference>
<evidence type="ECO:0000313" key="4">
    <source>
        <dbReference type="EMBL" id="KAL0510919.1"/>
    </source>
</evidence>
<dbReference type="SUPFAM" id="SSF109604">
    <property type="entry name" value="HD-domain/PDEase-like"/>
    <property type="match status" value="1"/>
</dbReference>
<dbReference type="AlphaFoldDB" id="A0AAW3ARX7"/>
<dbReference type="GO" id="GO:0046872">
    <property type="term" value="F:metal ion binding"/>
    <property type="evidence" value="ECO:0007669"/>
    <property type="project" value="UniProtKB-KW"/>
</dbReference>
<dbReference type="InterPro" id="IPR002073">
    <property type="entry name" value="PDEase_catalytic_dom"/>
</dbReference>
<dbReference type="InterPro" id="IPR036971">
    <property type="entry name" value="PDEase_catalytic_dom_sf"/>
</dbReference>
<keyword evidence="2" id="KW-0378">Hydrolase</keyword>
<dbReference type="GO" id="GO:0004114">
    <property type="term" value="F:3',5'-cyclic-nucleotide phosphodiesterase activity"/>
    <property type="evidence" value="ECO:0007669"/>
    <property type="project" value="InterPro"/>
</dbReference>
<dbReference type="GO" id="GO:0007165">
    <property type="term" value="P:signal transduction"/>
    <property type="evidence" value="ECO:0007669"/>
    <property type="project" value="InterPro"/>
</dbReference>
<proteinExistence type="predicted"/>
<evidence type="ECO:0000256" key="2">
    <source>
        <dbReference type="ARBA" id="ARBA00022801"/>
    </source>
</evidence>
<gene>
    <name evidence="4" type="ORF">Q4I30_002400</name>
</gene>
<evidence type="ECO:0000313" key="5">
    <source>
        <dbReference type="Proteomes" id="UP001482455"/>
    </source>
</evidence>
<keyword evidence="1" id="KW-0479">Metal-binding</keyword>
<comment type="caution">
    <text evidence="4">The sequence shown here is derived from an EMBL/GenBank/DDBJ whole genome shotgun (WGS) entry which is preliminary data.</text>
</comment>
<dbReference type="Gene3D" id="1.10.1300.10">
    <property type="entry name" value="3'5'-cyclic nucleotide phosphodiesterase, catalytic domain"/>
    <property type="match status" value="1"/>
</dbReference>
<evidence type="ECO:0000259" key="3">
    <source>
        <dbReference type="PROSITE" id="PS51845"/>
    </source>
</evidence>
<name>A0AAW3ARX7_9TRYP</name>
<evidence type="ECO:0000256" key="1">
    <source>
        <dbReference type="ARBA" id="ARBA00022723"/>
    </source>
</evidence>
<feature type="domain" description="PDEase" evidence="3">
    <location>
        <begin position="1"/>
        <end position="121"/>
    </location>
</feature>
<accession>A0AAW3ARX7</accession>
<feature type="domain" description="PDEase" evidence="3">
    <location>
        <begin position="122"/>
        <end position="185"/>
    </location>
</feature>
<reference evidence="4 5" key="1">
    <citation type="submission" date="2024-02" db="EMBL/GenBank/DDBJ databases">
        <title>FIRST GENOME SEQUENCES OF Leishmania (Viannia) shawi, Leishmania (Viannia) lindenbergi AND Leishmania (Viannia) utingensis.</title>
        <authorList>
            <person name="Resadore F."/>
            <person name="Custodio M.G.F."/>
            <person name="Boite M.C."/>
            <person name="Cupolillo E."/>
            <person name="Ferreira G.E.M."/>
        </authorList>
    </citation>
    <scope>NUCLEOTIDE SEQUENCE [LARGE SCALE GENOMIC DNA]</scope>
    <source>
        <strain evidence="4 5">ITUB/BR/1977/M4964</strain>
    </source>
</reference>
<keyword evidence="5" id="KW-1185">Reference proteome</keyword>
<organism evidence="4 5">
    <name type="scientific">Leishmania utingensis</name>
    <dbReference type="NCBI Taxonomy" id="653362"/>
    <lineage>
        <taxon>Eukaryota</taxon>
        <taxon>Discoba</taxon>
        <taxon>Euglenozoa</taxon>
        <taxon>Kinetoplastea</taxon>
        <taxon>Metakinetoplastina</taxon>
        <taxon>Trypanosomatida</taxon>
        <taxon>Trypanosomatidae</taxon>
        <taxon>Leishmaniinae</taxon>
        <taxon>Leishmania</taxon>
    </lineage>
</organism>
<protein>
    <submittedName>
        <fullName evidence="4">3'5'-cyclic nucleotide phosphodiesterase</fullName>
    </submittedName>
</protein>
<dbReference type="Pfam" id="PF00233">
    <property type="entry name" value="PDEase_I"/>
    <property type="match status" value="1"/>
</dbReference>
<sequence length="194" mass="21315">GVNNSFYLKTDSPLGILSSASGNNSVLEVHHCSLAIEILSDPTADVFEGLDGDNVAYAYRSLIDCVLATDMARHGDLLKVFDDMAKGNYDCSNEAHRRLVMQTLIKAGDVSNVTKPFETEKGVEVLPMFDRSKNTELARGQIGFIDFVAGKFFRDIVGSFFHGMQWCVDTVTSNRAKWQDILDGRRVSAVSIGV</sequence>
<feature type="non-terminal residue" evidence="4">
    <location>
        <position position="1"/>
    </location>
</feature>
<dbReference type="PANTHER" id="PTHR11347">
    <property type="entry name" value="CYCLIC NUCLEOTIDE PHOSPHODIESTERASE"/>
    <property type="match status" value="1"/>
</dbReference>
<dbReference type="Proteomes" id="UP001482455">
    <property type="component" value="Unassembled WGS sequence"/>
</dbReference>
<dbReference type="PROSITE" id="PS51845">
    <property type="entry name" value="PDEASE_I_2"/>
    <property type="match status" value="2"/>
</dbReference>